<evidence type="ECO:0000256" key="3">
    <source>
        <dbReference type="ARBA" id="ARBA00022062"/>
    </source>
</evidence>
<feature type="compositionally biased region" description="Low complexity" evidence="19">
    <location>
        <begin position="225"/>
        <end position="241"/>
    </location>
</feature>
<feature type="chain" id="PRO_5005660405" description="Merozoite surface protein 1" evidence="21">
    <location>
        <begin position="20"/>
        <end position="1869"/>
    </location>
</feature>
<dbReference type="GO" id="GO:0098552">
    <property type="term" value="C:side of membrane"/>
    <property type="evidence" value="ECO:0007669"/>
    <property type="project" value="UniProtKB-KW"/>
</dbReference>
<feature type="transmembrane region" description="Helical" evidence="20">
    <location>
        <begin position="1840"/>
        <end position="1865"/>
    </location>
</feature>
<evidence type="ECO:0000256" key="18">
    <source>
        <dbReference type="SAM" id="Coils"/>
    </source>
</evidence>
<protein>
    <recommendedName>
        <fullName evidence="3">Merozoite surface protein 1</fullName>
    </recommendedName>
    <alternativeName>
        <fullName evidence="15">Merozoite surface antigen</fullName>
    </alternativeName>
    <alternativeName>
        <fullName evidence="16">PMMSA</fullName>
    </alternativeName>
</protein>
<evidence type="ECO:0000256" key="19">
    <source>
        <dbReference type="SAM" id="MobiDB-lite"/>
    </source>
</evidence>
<keyword evidence="6" id="KW-0964">Secreted</keyword>
<feature type="compositionally biased region" description="Low complexity" evidence="19">
    <location>
        <begin position="810"/>
        <end position="851"/>
    </location>
</feature>
<evidence type="ECO:0000256" key="13">
    <source>
        <dbReference type="ARBA" id="ARBA00023180"/>
    </source>
</evidence>
<evidence type="ECO:0000256" key="10">
    <source>
        <dbReference type="ARBA" id="ARBA00022737"/>
    </source>
</evidence>
<accession>A7BG26</accession>
<keyword evidence="18" id="KW-0175">Coiled coil</keyword>
<dbReference type="VEuPathDB" id="PlasmoDB:PCYB_073770"/>
<dbReference type="EMBL" id="AB266191">
    <property type="protein sequence ID" value="BAF74059.1"/>
    <property type="molecule type" value="Genomic_DNA"/>
</dbReference>
<feature type="domain" description="Merozoite surface 1 C-terminal" evidence="22">
    <location>
        <begin position="1392"/>
        <end position="1693"/>
    </location>
</feature>
<evidence type="ECO:0000256" key="11">
    <source>
        <dbReference type="ARBA" id="ARBA00023136"/>
    </source>
</evidence>
<feature type="compositionally biased region" description="Low complexity" evidence="19">
    <location>
        <begin position="1359"/>
        <end position="1438"/>
    </location>
</feature>
<feature type="coiled-coil region" evidence="18">
    <location>
        <begin position="1150"/>
        <end position="1216"/>
    </location>
</feature>
<feature type="coiled-coil region" evidence="18">
    <location>
        <begin position="1607"/>
        <end position="1634"/>
    </location>
</feature>
<sequence length="1869" mass="206603">MKALLFLFSFIFFVAKCQCETEDYKQLLVKLDKLEGLVVDGYELFQKKKLEEKDIPTDNVVDANNNVHPIAYKIRDFVGKFLELQIPGHADLLHMIRELAIDAHGLKYLVESYEEFNQLMHVINFHYDLLRAKLNDMCAHEYCKIPEHLKITDKELDMLKKVVLGYRKPLDNIKDDIGKMEAFITKNKDTITKINDLITAENIKRNGHQINNVSSTGAPVDGSQTTTGNTEASGSSSSTGPGQAGSGGAGVGAGPAGAVSPSTPATYDQKKAIFQAIYNIIFYTNQLEEAQKLIEVLEKRVKLLKEHKSIKALLDQVAIEKVKLPSNNPPTGDLTTEQKEAQNKIADLEKQIIAIAKTVNFDMDGLFTNTEELEYYLREKAKMAGMLITPEITKLASTPEKTVPTMKETYPHGITYALPESNIFELIQKIGSEVSFGDLQNPDDGKQPNKGIIINEIKRKELQDKIINKIKIEEDKLPNLKKEYDEKIKVYEQKVKEFQPTLHHFYEARLENTLVGDKFDQFKAKREEYMKEKKELEKCTYEQNINMINKLKKQLTYLEDYSLRKDIADDEINYYSHMEWKLKNEIYELSKEIRKNENKLTAENKFDFSGVVELQVQKVLIIKKIEALKNIQNLLKNAKVKDDLYIPKVYKTDEKPEPYYLIVLKKEIDKLKDFIPKIETMITTEKAKTATEAVQVKGQSLRGASETVGTVSTSNAATTVVTTQPAAQAQAAGTTTQASSALPAAAPAPALPGATATQQTPQTASGGATGEGPGATQPTATQTEATQTAQPAATTSATTPPTPAVPATPQPTVQEGGAAAAPPEVETPEEPVGPVVPVTTTQPTSQPAAPAAPTMSKLEYLEKLLEFLKSSYACHKHIFVTNSTMNKELLKQYALTADEENKIKQSTCDQLDLLFNVQNNLPAMYSIYDTMINDLQNLYIDLYQKEMVYNIYKNKDTDTKIKAFLETVTSNAAATPAAPVAPAAAPAQPAANLNTQVATNPVSTTTVVAPVTQAAGTVTNGAGTTTVTTETTAPVAPATQESGTVTITPTAPQAEGDVSVEGSSAEEPEAKFEEIEKIYEKNLSQIDKYNDYFKKFLESQKEQITQMSDAQWKALGVEIEKVKKKIQVSLNHYEKYKLKLERFMKKKNKISNSKEQIKKLTSLKNKLERRQNLLNNPTSVLKNYTVFFNKKREAEKKEVENTLKNTEILLKYYKARAKYYIGEPFPLKTLSEESLQKEDNYLNLEKFRVLSRMEGRLGNNIDLEKENISYLSSGLHHVFTELKEIISNKRYSGNDHSKNTAAVKEALQVYQELLPKVTTQESAPVPAIAAPAAVAAGGAVAPPAGGAAAAGAPTATTATPEAAGAAGAPQPAAAPAETGAPQPAAAPAETGTPQPGAAATPGAAQPAAAATPGAAPAVPGAAAPGTPAAGEAGTAVAAQDDAEDYDKVIKLPLFGNKDDDGDDKEEADQVTMGEAESEAPEIIVPQGINEYEVVYIKPLAGMYKTIKKQLENHVNAFNTNIIDMLDSRLKKRNYFLDVLNSDLNPYKYSSSGEYIIKDPYKLLDLEKKKKLLGSYKYISASIEKDMVTASDGLEYFNKMGDLYKKHLDEVNAHIKEVEANINKQDEEIKKIGTDTTKTNEKNQLNAKKEELQKYLPFLSSIQKEYGTLANKVHSYTENLKKILNNYQIEKKETDIIVKKLEDYNKMDEKLDIYKKSKKENDVRSSGLLEKLKNSKLINEEESKKVLSELLNVQTQMLNMGSEHKCIDTNVPENAACYRYLDGTEEWRCLLNYKEDGGKCVPAPNMTCKDNNGGCAPEAECKMNESNEIVCKCTKEGSEPLFQGVFCSSSSFLSLSFLLLILLFLLCMEL</sequence>
<dbReference type="PANTHER" id="PTHR24258">
    <property type="entry name" value="SERINE PROTEASE-RELATED"/>
    <property type="match status" value="1"/>
</dbReference>
<dbReference type="Gene3D" id="2.10.25.10">
    <property type="entry name" value="Laminin"/>
    <property type="match status" value="2"/>
</dbReference>
<feature type="region of interest" description="Disordered" evidence="19">
    <location>
        <begin position="1048"/>
        <end position="1069"/>
    </location>
</feature>
<evidence type="ECO:0000256" key="15">
    <source>
        <dbReference type="ARBA" id="ARBA00031689"/>
    </source>
</evidence>
<keyword evidence="14" id="KW-0449">Lipoprotein</keyword>
<dbReference type="VEuPathDB" id="PlasmoDB:PcyM_0731200"/>
<feature type="region of interest" description="Disordered" evidence="19">
    <location>
        <begin position="209"/>
        <end position="264"/>
    </location>
</feature>
<evidence type="ECO:0000259" key="23">
    <source>
        <dbReference type="Pfam" id="PF12946"/>
    </source>
</evidence>
<feature type="compositionally biased region" description="Low complexity" evidence="19">
    <location>
        <begin position="731"/>
        <end position="766"/>
    </location>
</feature>
<dbReference type="SUPFAM" id="SSF57196">
    <property type="entry name" value="EGF/Laminin"/>
    <property type="match status" value="2"/>
</dbReference>
<evidence type="ECO:0000256" key="21">
    <source>
        <dbReference type="SAM" id="SignalP"/>
    </source>
</evidence>
<proteinExistence type="predicted"/>
<reference evidence="24" key="1">
    <citation type="journal article" date="2007" name="Mol. Biochem. Parasitol.">
        <title>Recent independent evolution of msp1 polymorphism in Plasmodium vivax and related simian malaria parasites.</title>
        <authorList>
            <person name="Tanabe K."/>
            <person name="Escalante A."/>
            <person name="Sakihama N."/>
            <person name="Honda M."/>
            <person name="Arisue N."/>
            <person name="Horii T."/>
            <person name="Culleton R."/>
            <person name="Hayakawa T."/>
            <person name="Hashimto T."/>
            <person name="Longacre S."/>
            <person name="Pathirana S."/>
            <person name="Handunnetti S."/>
            <person name="Kishino H."/>
        </authorList>
    </citation>
    <scope>NUCLEOTIDE SEQUENCE</scope>
    <source>
        <strain evidence="24">Gombak</strain>
    </source>
</reference>
<evidence type="ECO:0000256" key="8">
    <source>
        <dbReference type="ARBA" id="ARBA00022622"/>
    </source>
</evidence>
<keyword evidence="10" id="KW-0677">Repeat</keyword>
<evidence type="ECO:0000256" key="14">
    <source>
        <dbReference type="ARBA" id="ARBA00023288"/>
    </source>
</evidence>
<feature type="compositionally biased region" description="Acidic residues" evidence="19">
    <location>
        <begin position="1459"/>
        <end position="1468"/>
    </location>
</feature>
<keyword evidence="13" id="KW-0325">Glycoprotein</keyword>
<gene>
    <name evidence="24" type="primary">msp1</name>
</gene>
<feature type="domain" description="Merozoite surface protein EGF" evidence="23">
    <location>
        <begin position="1764"/>
        <end position="1800"/>
    </location>
</feature>
<keyword evidence="12" id="KW-1015">Disulfide bond</keyword>
<feature type="region of interest" description="Disordered" evidence="19">
    <location>
        <begin position="1452"/>
        <end position="1478"/>
    </location>
</feature>
<dbReference type="GO" id="GO:0005576">
    <property type="term" value="C:extracellular region"/>
    <property type="evidence" value="ECO:0007669"/>
    <property type="project" value="UniProtKB-SubCell"/>
</dbReference>
<evidence type="ECO:0000313" key="24">
    <source>
        <dbReference type="EMBL" id="BAF74059.1"/>
    </source>
</evidence>
<keyword evidence="11 20" id="KW-0472">Membrane</keyword>
<evidence type="ECO:0000256" key="7">
    <source>
        <dbReference type="ARBA" id="ARBA00022536"/>
    </source>
</evidence>
<evidence type="ECO:0000256" key="9">
    <source>
        <dbReference type="ARBA" id="ARBA00022729"/>
    </source>
</evidence>
<keyword evidence="20" id="KW-0812">Transmembrane</keyword>
<feature type="coiled-coil region" evidence="18">
    <location>
        <begin position="331"/>
        <end position="358"/>
    </location>
</feature>
<comment type="function">
    <text evidence="17">During the asexual blood stage, involved in merozoite egress from host erythrocytes possibly via its interaction with the host cytoskeleton protein spectrin resulting in the destabilization of the host cytoskeleton and thus leading to erythrocyte cell membrane rupture. Involved in the binding to host erythrocytes and is required for host erythrocyte invasion.</text>
</comment>
<feature type="region of interest" description="Disordered" evidence="19">
    <location>
        <begin position="1359"/>
        <end position="1439"/>
    </location>
</feature>
<feature type="compositionally biased region" description="Pro residues" evidence="19">
    <location>
        <begin position="800"/>
        <end position="809"/>
    </location>
</feature>
<evidence type="ECO:0000256" key="17">
    <source>
        <dbReference type="ARBA" id="ARBA00045963"/>
    </source>
</evidence>
<name>A7BG26_9APIC</name>
<evidence type="ECO:0000256" key="6">
    <source>
        <dbReference type="ARBA" id="ARBA00022525"/>
    </source>
</evidence>
<dbReference type="InterPro" id="IPR010901">
    <property type="entry name" value="MSP1_C"/>
</dbReference>
<keyword evidence="4 24" id="KW-0477">Merozoite</keyword>
<dbReference type="GO" id="GO:0005886">
    <property type="term" value="C:plasma membrane"/>
    <property type="evidence" value="ECO:0007669"/>
    <property type="project" value="UniProtKB-SubCell"/>
</dbReference>
<evidence type="ECO:0000256" key="16">
    <source>
        <dbReference type="ARBA" id="ARBA00032276"/>
    </source>
</evidence>
<feature type="compositionally biased region" description="Gly residues" evidence="19">
    <location>
        <begin position="242"/>
        <end position="255"/>
    </location>
</feature>
<keyword evidence="7" id="KW-0245">EGF-like domain</keyword>
<organism evidence="24">
    <name type="scientific">Plasmodium cynomolgi</name>
    <dbReference type="NCBI Taxonomy" id="5827"/>
    <lineage>
        <taxon>Eukaryota</taxon>
        <taxon>Sar</taxon>
        <taxon>Alveolata</taxon>
        <taxon>Apicomplexa</taxon>
        <taxon>Aconoidasida</taxon>
        <taxon>Haemosporida</taxon>
        <taxon>Plasmodiidae</taxon>
        <taxon>Plasmodium</taxon>
        <taxon>Plasmodium (Plasmodium)</taxon>
    </lineage>
</organism>
<feature type="signal peptide" evidence="21">
    <location>
        <begin position="1"/>
        <end position="19"/>
    </location>
</feature>
<feature type="domain" description="Merozoite surface 1 C-terminal" evidence="22">
    <location>
        <begin position="1062"/>
        <end position="1363"/>
    </location>
</feature>
<evidence type="ECO:0000259" key="22">
    <source>
        <dbReference type="Pfam" id="PF07462"/>
    </source>
</evidence>
<evidence type="ECO:0000256" key="1">
    <source>
        <dbReference type="ARBA" id="ARBA00004609"/>
    </source>
</evidence>
<dbReference type="Pfam" id="PF12946">
    <property type="entry name" value="EGF_MSP1_1"/>
    <property type="match status" value="1"/>
</dbReference>
<evidence type="ECO:0000256" key="5">
    <source>
        <dbReference type="ARBA" id="ARBA00022475"/>
    </source>
</evidence>
<evidence type="ECO:0000256" key="4">
    <source>
        <dbReference type="ARBA" id="ARBA00022455"/>
    </source>
</evidence>
<keyword evidence="5" id="KW-1003">Cell membrane</keyword>
<feature type="coiled-coil region" evidence="18">
    <location>
        <begin position="280"/>
        <end position="307"/>
    </location>
</feature>
<dbReference type="Pfam" id="PF07462">
    <property type="entry name" value="MSP1_C"/>
    <property type="match status" value="2"/>
</dbReference>
<keyword evidence="9 21" id="KW-0732">Signal</keyword>
<keyword evidence="20" id="KW-1133">Transmembrane helix</keyword>
<evidence type="ECO:0000256" key="20">
    <source>
        <dbReference type="SAM" id="Phobius"/>
    </source>
</evidence>
<feature type="region of interest" description="Disordered" evidence="19">
    <location>
        <begin position="731"/>
        <end position="851"/>
    </location>
</feature>
<dbReference type="InterPro" id="IPR024730">
    <property type="entry name" value="MSP1_EGF_1"/>
</dbReference>
<evidence type="ECO:0000256" key="12">
    <source>
        <dbReference type="ARBA" id="ARBA00023157"/>
    </source>
</evidence>
<comment type="subcellular location">
    <subcellularLocation>
        <location evidence="1">Cell membrane</location>
        <topology evidence="1">Lipid-anchor</topology>
        <topology evidence="1">GPI-anchor</topology>
    </subcellularLocation>
    <subcellularLocation>
        <location evidence="2">Secreted</location>
    </subcellularLocation>
</comment>
<keyword evidence="8" id="KW-0336">GPI-anchor</keyword>
<dbReference type="PANTHER" id="PTHR24258:SF116">
    <property type="entry name" value="FI16631P1-RELATED"/>
    <property type="match status" value="1"/>
</dbReference>
<evidence type="ECO:0000256" key="2">
    <source>
        <dbReference type="ARBA" id="ARBA00004613"/>
    </source>
</evidence>
<feature type="compositionally biased region" description="Low complexity" evidence="19">
    <location>
        <begin position="774"/>
        <end position="799"/>
    </location>
</feature>